<evidence type="ECO:0000313" key="3">
    <source>
        <dbReference type="Proteomes" id="UP000265703"/>
    </source>
</evidence>
<dbReference type="OrthoDB" id="3351993at2759"/>
<feature type="transmembrane region" description="Helical" evidence="1">
    <location>
        <begin position="264"/>
        <end position="282"/>
    </location>
</feature>
<evidence type="ECO:0000313" key="2">
    <source>
        <dbReference type="EMBL" id="RIA83288.1"/>
    </source>
</evidence>
<protein>
    <submittedName>
        <fullName evidence="2">Uncharacterized protein</fullName>
    </submittedName>
</protein>
<feature type="transmembrane region" description="Helical" evidence="1">
    <location>
        <begin position="155"/>
        <end position="186"/>
    </location>
</feature>
<dbReference type="Proteomes" id="UP000265703">
    <property type="component" value="Unassembled WGS sequence"/>
</dbReference>
<reference evidence="2 3" key="1">
    <citation type="submission" date="2018-06" db="EMBL/GenBank/DDBJ databases">
        <title>Comparative genomics reveals the genomic features of Rhizophagus irregularis, R. cerebriforme, R. diaphanum and Gigaspora rosea, and their symbiotic lifestyle signature.</title>
        <authorList>
            <person name="Morin E."/>
            <person name="San Clemente H."/>
            <person name="Chen E.C.H."/>
            <person name="De La Providencia I."/>
            <person name="Hainaut M."/>
            <person name="Kuo A."/>
            <person name="Kohler A."/>
            <person name="Murat C."/>
            <person name="Tang N."/>
            <person name="Roy S."/>
            <person name="Loubradou J."/>
            <person name="Henrissat B."/>
            <person name="Grigoriev I.V."/>
            <person name="Corradi N."/>
            <person name="Roux C."/>
            <person name="Martin F.M."/>
        </authorList>
    </citation>
    <scope>NUCLEOTIDE SEQUENCE [LARGE SCALE GENOMIC DNA]</scope>
    <source>
        <strain evidence="2 3">DAOM 227022</strain>
    </source>
</reference>
<evidence type="ECO:0000256" key="1">
    <source>
        <dbReference type="SAM" id="Phobius"/>
    </source>
</evidence>
<dbReference type="AlphaFoldDB" id="A0A397SBD3"/>
<comment type="caution">
    <text evidence="2">The sequence shown here is derived from an EMBL/GenBank/DDBJ whole genome shotgun (WGS) entry which is preliminary data.</text>
</comment>
<feature type="transmembrane region" description="Helical" evidence="1">
    <location>
        <begin position="103"/>
        <end position="123"/>
    </location>
</feature>
<keyword evidence="1" id="KW-0472">Membrane</keyword>
<gene>
    <name evidence="2" type="ORF">C1645_786720</name>
</gene>
<organism evidence="2 3">
    <name type="scientific">Glomus cerebriforme</name>
    <dbReference type="NCBI Taxonomy" id="658196"/>
    <lineage>
        <taxon>Eukaryota</taxon>
        <taxon>Fungi</taxon>
        <taxon>Fungi incertae sedis</taxon>
        <taxon>Mucoromycota</taxon>
        <taxon>Glomeromycotina</taxon>
        <taxon>Glomeromycetes</taxon>
        <taxon>Glomerales</taxon>
        <taxon>Glomeraceae</taxon>
        <taxon>Glomus</taxon>
    </lineage>
</organism>
<accession>A0A397SBD3</accession>
<name>A0A397SBD3_9GLOM</name>
<dbReference type="EMBL" id="QKYT01000584">
    <property type="protein sequence ID" value="RIA83288.1"/>
    <property type="molecule type" value="Genomic_DNA"/>
</dbReference>
<feature type="transmembrane region" description="Helical" evidence="1">
    <location>
        <begin position="302"/>
        <end position="323"/>
    </location>
</feature>
<keyword evidence="1" id="KW-0812">Transmembrane</keyword>
<proteinExistence type="predicted"/>
<sequence length="334" mass="37499">MANTTTNCTIPGDTDIIGPGIRISVYLQCLLALIKTLAKGNEAIESISVGVVTSFSLIISSLTGDLHPAFLLDVSQFVSLLMIANAIAFKALHDKQNKYIEKLYFTTLFYSIVDLLIICYNIWLWKTINWKLPNRECGDQVKFFLFLFPLDPTGWIRIFILISNCIALIPALKLLIMTLLPLILVFHEYLNPDNQDNQDQLRNYLGDLDYLENSNHSNHSNHSNNTVNAENTDNLDIILNLGKQDNLTLDNPGASDNNGDRGRLYLPCCILILSLPLMTVSIVSTELSVQRNPITNIWEMGFGQVVALVLALVDTLKTIILIYKHISSVYNRKV</sequence>
<keyword evidence="3" id="KW-1185">Reference proteome</keyword>
<keyword evidence="1" id="KW-1133">Transmembrane helix</keyword>